<dbReference type="InterPro" id="IPR011050">
    <property type="entry name" value="Pectin_lyase_fold/virulence"/>
</dbReference>
<dbReference type="RefSeq" id="WP_115926808.1">
    <property type="nucleotide sequence ID" value="NZ_QNVV01000002.1"/>
</dbReference>
<dbReference type="OrthoDB" id="606446at2"/>
<sequence length="518" mass="57951">MKNKIPLAIGFIIILVSFFVLGRNYLNKSKKNNHREAYAVLSNAGSEVKNDFVEPFEKKQGKTETEKRKINPELNEDVVRVSDFGAIGNGVVDDAPAIRKAVLYARDKKIGKVIFDNKTYLLNSSVNTIFIPIYSNIEYVGDVNTKLLQGKNMLKDQDTKVFFSESFVENVKFKNLTIDLNGVNNTGSFVVKRMNIAIGAKKAKNINIHHVKFLNNAGRQTVMVGANKTPKESANVTITNCEFRNVGNAVKGNNMQTDHSCIYVVANGLIVRNNIFFNDNLNGILPVSTAIESHSDNSVIENNKISNFKNMFNIAAAISSHINSVYQNNYGKNVVRLAEFWVRPGFKMDNIKLNNNEVYQDFPVEAVSLFTQVKGIIGKVDILNNKIEYIGSRSNKYSYPAIYSHFVENLTIKGNTFKKITSAAFQNNSGEIMQNINFSDNQLIDCGNTNTKKLISNQAGILLNGNVGGNLTVENNIFKNSDDTYISQAVIVDNQWKNVQMKANSFQNVKKEVTMKKK</sequence>
<comment type="caution">
    <text evidence="1">The sequence shown here is derived from an EMBL/GenBank/DDBJ whole genome shotgun (WGS) entry which is preliminary data.</text>
</comment>
<dbReference type="InterPro" id="IPR012334">
    <property type="entry name" value="Pectin_lyas_fold"/>
</dbReference>
<dbReference type="SMART" id="SM00710">
    <property type="entry name" value="PbH1"/>
    <property type="match status" value="8"/>
</dbReference>
<dbReference type="Proteomes" id="UP000256257">
    <property type="component" value="Unassembled WGS sequence"/>
</dbReference>
<proteinExistence type="predicted"/>
<dbReference type="EMBL" id="QNVV01000002">
    <property type="protein sequence ID" value="REC49605.1"/>
    <property type="molecule type" value="Genomic_DNA"/>
</dbReference>
<dbReference type="Gene3D" id="2.160.20.10">
    <property type="entry name" value="Single-stranded right-handed beta-helix, Pectin lyase-like"/>
    <property type="match status" value="1"/>
</dbReference>
<evidence type="ECO:0008006" key="3">
    <source>
        <dbReference type="Google" id="ProtNLM"/>
    </source>
</evidence>
<gene>
    <name evidence="1" type="ORF">DRF67_03825</name>
</gene>
<name>A0A3D9B7C9_9FLAO</name>
<evidence type="ECO:0000313" key="2">
    <source>
        <dbReference type="Proteomes" id="UP000256257"/>
    </source>
</evidence>
<reference evidence="1 2" key="1">
    <citation type="submission" date="2018-06" db="EMBL/GenBank/DDBJ databases">
        <title>Novel Chryseobacterium species.</title>
        <authorList>
            <person name="Newman J."/>
            <person name="Hugo C."/>
            <person name="Oosthuizen L."/>
            <person name="Charimba G."/>
        </authorList>
    </citation>
    <scope>NUCLEOTIDE SEQUENCE [LARGE SCALE GENOMIC DNA]</scope>
    <source>
        <strain evidence="1 2">7_F195</strain>
    </source>
</reference>
<dbReference type="SUPFAM" id="SSF51126">
    <property type="entry name" value="Pectin lyase-like"/>
    <property type="match status" value="1"/>
</dbReference>
<dbReference type="InterPro" id="IPR006626">
    <property type="entry name" value="PbH1"/>
</dbReference>
<accession>A0A3D9B7C9</accession>
<keyword evidence="2" id="KW-1185">Reference proteome</keyword>
<protein>
    <recommendedName>
        <fullName evidence="3">Pectate lyase superfamily protein</fullName>
    </recommendedName>
</protein>
<evidence type="ECO:0000313" key="1">
    <source>
        <dbReference type="EMBL" id="REC49605.1"/>
    </source>
</evidence>
<dbReference type="AlphaFoldDB" id="A0A3D9B7C9"/>
<organism evidence="1 2">
    <name type="scientific">Chryseobacterium pennipullorum</name>
    <dbReference type="NCBI Taxonomy" id="2258963"/>
    <lineage>
        <taxon>Bacteria</taxon>
        <taxon>Pseudomonadati</taxon>
        <taxon>Bacteroidota</taxon>
        <taxon>Flavobacteriia</taxon>
        <taxon>Flavobacteriales</taxon>
        <taxon>Weeksellaceae</taxon>
        <taxon>Chryseobacterium group</taxon>
        <taxon>Chryseobacterium</taxon>
    </lineage>
</organism>